<comment type="caution">
    <text evidence="1">The sequence shown here is derived from an EMBL/GenBank/DDBJ whole genome shotgun (WGS) entry which is preliminary data.</text>
</comment>
<reference evidence="1" key="1">
    <citation type="submission" date="2023-01" db="EMBL/GenBank/DDBJ databases">
        <title>Colletotrichum chrysophilum M932 genome sequence.</title>
        <authorList>
            <person name="Baroncelli R."/>
        </authorList>
    </citation>
    <scope>NUCLEOTIDE SEQUENCE</scope>
    <source>
        <strain evidence="1">M932</strain>
    </source>
</reference>
<name>A0AAD9AT48_9PEZI</name>
<dbReference type="AlphaFoldDB" id="A0AAD9AT48"/>
<sequence>MARHGLLVSLSASLPLQRDIDPSIGERTAPGSKEALPHYATISERPRPGCKLLCFCLTHIRQLSTSMNMSVSPTPFWSRGTNAVSVLDWIGPGTLPFPCPV</sequence>
<proteinExistence type="predicted"/>
<organism evidence="1 2">
    <name type="scientific">Colletotrichum chrysophilum</name>
    <dbReference type="NCBI Taxonomy" id="1836956"/>
    <lineage>
        <taxon>Eukaryota</taxon>
        <taxon>Fungi</taxon>
        <taxon>Dikarya</taxon>
        <taxon>Ascomycota</taxon>
        <taxon>Pezizomycotina</taxon>
        <taxon>Sordariomycetes</taxon>
        <taxon>Hypocreomycetidae</taxon>
        <taxon>Glomerellales</taxon>
        <taxon>Glomerellaceae</taxon>
        <taxon>Colletotrichum</taxon>
        <taxon>Colletotrichum gloeosporioides species complex</taxon>
    </lineage>
</organism>
<dbReference type="Proteomes" id="UP001243330">
    <property type="component" value="Unassembled WGS sequence"/>
</dbReference>
<protein>
    <submittedName>
        <fullName evidence="1">Uncharacterized protein</fullName>
    </submittedName>
</protein>
<gene>
    <name evidence="1" type="ORF">CCHR01_04038</name>
</gene>
<evidence type="ECO:0000313" key="2">
    <source>
        <dbReference type="Proteomes" id="UP001243330"/>
    </source>
</evidence>
<keyword evidence="2" id="KW-1185">Reference proteome</keyword>
<accession>A0AAD9AT48</accession>
<evidence type="ECO:0000313" key="1">
    <source>
        <dbReference type="EMBL" id="KAK1853302.1"/>
    </source>
</evidence>
<dbReference type="EMBL" id="JAQOWY010000057">
    <property type="protein sequence ID" value="KAK1853302.1"/>
    <property type="molecule type" value="Genomic_DNA"/>
</dbReference>